<keyword evidence="7" id="KW-1185">Reference proteome</keyword>
<dbReference type="InterPro" id="IPR050598">
    <property type="entry name" value="AminoAcid_Transporter"/>
</dbReference>
<proteinExistence type="predicted"/>
<protein>
    <submittedName>
        <fullName evidence="6">Uncharacterized protein</fullName>
    </submittedName>
</protein>
<evidence type="ECO:0000313" key="7">
    <source>
        <dbReference type="Proteomes" id="UP001217089"/>
    </source>
</evidence>
<keyword evidence="4 5" id="KW-0472">Membrane</keyword>
<reference evidence="6 7" key="1">
    <citation type="submission" date="2022-12" db="EMBL/GenBank/DDBJ databases">
        <title>Chromosome-level genome of Tegillarca granosa.</title>
        <authorList>
            <person name="Kim J."/>
        </authorList>
    </citation>
    <scope>NUCLEOTIDE SEQUENCE [LARGE SCALE GENOMIC DNA]</scope>
    <source>
        <strain evidence="6">Teg-2019</strain>
        <tissue evidence="6">Adductor muscle</tissue>
    </source>
</reference>
<keyword evidence="2 5" id="KW-0812">Transmembrane</keyword>
<keyword evidence="3 5" id="KW-1133">Transmembrane helix</keyword>
<dbReference type="EMBL" id="JARBDR010000917">
    <property type="protein sequence ID" value="KAJ8303319.1"/>
    <property type="molecule type" value="Genomic_DNA"/>
</dbReference>
<feature type="transmembrane region" description="Helical" evidence="5">
    <location>
        <begin position="102"/>
        <end position="131"/>
    </location>
</feature>
<feature type="transmembrane region" description="Helical" evidence="5">
    <location>
        <begin position="72"/>
        <end position="90"/>
    </location>
</feature>
<organism evidence="6 7">
    <name type="scientific">Tegillarca granosa</name>
    <name type="common">Malaysian cockle</name>
    <name type="synonym">Anadara granosa</name>
    <dbReference type="NCBI Taxonomy" id="220873"/>
    <lineage>
        <taxon>Eukaryota</taxon>
        <taxon>Metazoa</taxon>
        <taxon>Spiralia</taxon>
        <taxon>Lophotrochozoa</taxon>
        <taxon>Mollusca</taxon>
        <taxon>Bivalvia</taxon>
        <taxon>Autobranchia</taxon>
        <taxon>Pteriomorphia</taxon>
        <taxon>Arcoida</taxon>
        <taxon>Arcoidea</taxon>
        <taxon>Arcidae</taxon>
        <taxon>Tegillarca</taxon>
    </lineage>
</organism>
<evidence type="ECO:0000256" key="5">
    <source>
        <dbReference type="SAM" id="Phobius"/>
    </source>
</evidence>
<evidence type="ECO:0000256" key="4">
    <source>
        <dbReference type="ARBA" id="ARBA00023136"/>
    </source>
</evidence>
<gene>
    <name evidence="6" type="ORF">KUTeg_019715</name>
</gene>
<dbReference type="InterPro" id="IPR002293">
    <property type="entry name" value="AA/rel_permease1"/>
</dbReference>
<feature type="transmembrane region" description="Helical" evidence="5">
    <location>
        <begin position="172"/>
        <end position="193"/>
    </location>
</feature>
<comment type="caution">
    <text evidence="6">The sequence shown here is derived from an EMBL/GenBank/DDBJ whole genome shotgun (WGS) entry which is preliminary data.</text>
</comment>
<feature type="transmembrane region" description="Helical" evidence="5">
    <location>
        <begin position="237"/>
        <end position="257"/>
    </location>
</feature>
<comment type="subcellular location">
    <subcellularLocation>
        <location evidence="1">Membrane</location>
        <topology evidence="1">Multi-pass membrane protein</topology>
    </subcellularLocation>
</comment>
<dbReference type="Pfam" id="PF13520">
    <property type="entry name" value="AA_permease_2"/>
    <property type="match status" value="2"/>
</dbReference>
<evidence type="ECO:0000256" key="3">
    <source>
        <dbReference type="ARBA" id="ARBA00022989"/>
    </source>
</evidence>
<name>A0ABQ9EDB5_TEGGR</name>
<dbReference type="PANTHER" id="PTHR11785">
    <property type="entry name" value="AMINO ACID TRANSPORTER"/>
    <property type="match status" value="1"/>
</dbReference>
<feature type="transmembrane region" description="Helical" evidence="5">
    <location>
        <begin position="317"/>
        <end position="336"/>
    </location>
</feature>
<accession>A0ABQ9EDB5</accession>
<feature type="transmembrane region" description="Helical" evidence="5">
    <location>
        <begin position="292"/>
        <end position="311"/>
    </location>
</feature>
<feature type="transmembrane region" description="Helical" evidence="5">
    <location>
        <begin position="143"/>
        <end position="160"/>
    </location>
</feature>
<sequence length="473" mass="52432">MFLIARPTTKMKISDNERQTNEQLPKIKVEQEPVRMKKNVGLISGISLIVGTIIGSGIFISPKGVLTETGSVGLSLIVWTAGGLLSLLGGEYPYLMEGLGRIVAYLFAWTKVVVLTPSSLAIICLTFAEYLVTFFPFCGNPQIPLKLIAALAIVTLGIINSFDTKLAASVQVLFTAAKLIAIGIIIIGGLNGFEGTTNSPAKVALAFYDCLWAYDGWNNLNYVIEELKNPYSWGEDVLGPVGIIMPLFVMCSTFGAANGSLFAGGRTVYVAARENQLPEILSYVNCKRYTPIPSITFTCAIALAMLIPLDIGGLIDFFSFAAWLFYAMTILSLLILKWKMKDAPRPIRLNVVLALIFMVCSLYLVVAPIIQDPRIEFLYAFLFIVGGLLLYFPLIPSPCFCSYFLRLRRVLTFRMNDISNTKVMHNVNFVLCKLIYFVYCHFKQKRNPIHACIHNLASLCFILRCIMSQVLII</sequence>
<evidence type="ECO:0000313" key="6">
    <source>
        <dbReference type="EMBL" id="KAJ8303319.1"/>
    </source>
</evidence>
<feature type="transmembrane region" description="Helical" evidence="5">
    <location>
        <begin position="377"/>
        <end position="405"/>
    </location>
</feature>
<feature type="transmembrane region" description="Helical" evidence="5">
    <location>
        <begin position="40"/>
        <end position="60"/>
    </location>
</feature>
<evidence type="ECO:0000256" key="2">
    <source>
        <dbReference type="ARBA" id="ARBA00022692"/>
    </source>
</evidence>
<evidence type="ECO:0000256" key="1">
    <source>
        <dbReference type="ARBA" id="ARBA00004141"/>
    </source>
</evidence>
<feature type="transmembrane region" description="Helical" evidence="5">
    <location>
        <begin position="348"/>
        <end position="371"/>
    </location>
</feature>
<dbReference type="Gene3D" id="1.20.1740.10">
    <property type="entry name" value="Amino acid/polyamine transporter I"/>
    <property type="match status" value="2"/>
</dbReference>
<dbReference type="PANTHER" id="PTHR11785:SF512">
    <property type="entry name" value="SOBREMESA, ISOFORM B"/>
    <property type="match status" value="1"/>
</dbReference>
<dbReference type="Proteomes" id="UP001217089">
    <property type="component" value="Unassembled WGS sequence"/>
</dbReference>